<dbReference type="EMBL" id="FWXR01000043">
    <property type="protein sequence ID" value="SMD14675.1"/>
    <property type="molecule type" value="Genomic_DNA"/>
</dbReference>
<feature type="region of interest" description="Disordered" evidence="1">
    <location>
        <begin position="298"/>
        <end position="322"/>
    </location>
</feature>
<proteinExistence type="predicted"/>
<dbReference type="Proteomes" id="UP000192656">
    <property type="component" value="Unassembled WGS sequence"/>
</dbReference>
<evidence type="ECO:0000259" key="2">
    <source>
        <dbReference type="Pfam" id="PF08241"/>
    </source>
</evidence>
<feature type="compositionally biased region" description="Basic and acidic residues" evidence="1">
    <location>
        <begin position="300"/>
        <end position="309"/>
    </location>
</feature>
<organism evidence="3 4">
    <name type="scientific">Fulvimarina manganoxydans</name>
    <dbReference type="NCBI Taxonomy" id="937218"/>
    <lineage>
        <taxon>Bacteria</taxon>
        <taxon>Pseudomonadati</taxon>
        <taxon>Pseudomonadota</taxon>
        <taxon>Alphaproteobacteria</taxon>
        <taxon>Hyphomicrobiales</taxon>
        <taxon>Aurantimonadaceae</taxon>
        <taxon>Fulvimarina</taxon>
    </lineage>
</organism>
<keyword evidence="4" id="KW-1185">Reference proteome</keyword>
<keyword evidence="3" id="KW-0489">Methyltransferase</keyword>
<dbReference type="GO" id="GO:0032259">
    <property type="term" value="P:methylation"/>
    <property type="evidence" value="ECO:0007669"/>
    <property type="project" value="UniProtKB-KW"/>
</dbReference>
<dbReference type="AlphaFoldDB" id="A0A1W2EY98"/>
<name>A0A1W2EY98_9HYPH</name>
<dbReference type="GO" id="GO:0008757">
    <property type="term" value="F:S-adenosylmethionine-dependent methyltransferase activity"/>
    <property type="evidence" value="ECO:0007669"/>
    <property type="project" value="InterPro"/>
</dbReference>
<gene>
    <name evidence="3" type="ORF">SAMN06297251_1433</name>
</gene>
<evidence type="ECO:0000256" key="1">
    <source>
        <dbReference type="SAM" id="MobiDB-lite"/>
    </source>
</evidence>
<protein>
    <submittedName>
        <fullName evidence="3">Methyltransferase domain-containing protein</fullName>
    </submittedName>
</protein>
<reference evidence="3 4" key="1">
    <citation type="submission" date="2017-04" db="EMBL/GenBank/DDBJ databases">
        <authorList>
            <person name="Afonso C.L."/>
            <person name="Miller P.J."/>
            <person name="Scott M.A."/>
            <person name="Spackman E."/>
            <person name="Goraichik I."/>
            <person name="Dimitrov K.M."/>
            <person name="Suarez D.L."/>
            <person name="Swayne D.E."/>
        </authorList>
    </citation>
    <scope>NUCLEOTIDE SEQUENCE [LARGE SCALE GENOMIC DNA]</scope>
    <source>
        <strain evidence="3 4">CGMCC 1.10972</strain>
    </source>
</reference>
<sequence length="322" mass="34958">MAEKIGASKGGCAVAQSHADRSLTPGRLRLGGLCPYMRDTSDRRRMIIKGRRALTTNADIIDLRDFYQSALGMAAARAVSLALMPVWKPISDERLVAVGYGGPFLDRFASDAERALAFMPAGQGAISWPPGGASMTALVGLEDLPLGDASVDRILAVHALEFAESPEDFLNEVWRVLAPGGRVVLVVPNRRGVWARFEHTPFGSGRPWSRGQLQRLLRSAMFTPASLSEALFFPPFRRRSLLGLTVALETFGRKAWPVFAGVVIVEAVKQLYRGVPVASRAMERRRASKPVLVPAGAGARIRERQERQPANEGEAGCAYPIA</sequence>
<dbReference type="STRING" id="937218.SAMN06297251_1433"/>
<feature type="domain" description="Methyltransferase type 11" evidence="2">
    <location>
        <begin position="141"/>
        <end position="185"/>
    </location>
</feature>
<dbReference type="Pfam" id="PF08241">
    <property type="entry name" value="Methyltransf_11"/>
    <property type="match status" value="1"/>
</dbReference>
<dbReference type="SUPFAM" id="SSF53335">
    <property type="entry name" value="S-adenosyl-L-methionine-dependent methyltransferases"/>
    <property type="match status" value="1"/>
</dbReference>
<dbReference type="Gene3D" id="3.40.50.150">
    <property type="entry name" value="Vaccinia Virus protein VP39"/>
    <property type="match status" value="1"/>
</dbReference>
<accession>A0A1W2EY98</accession>
<dbReference type="CDD" id="cd02440">
    <property type="entry name" value="AdoMet_MTases"/>
    <property type="match status" value="1"/>
</dbReference>
<evidence type="ECO:0000313" key="3">
    <source>
        <dbReference type="EMBL" id="SMD14675.1"/>
    </source>
</evidence>
<dbReference type="InterPro" id="IPR029063">
    <property type="entry name" value="SAM-dependent_MTases_sf"/>
</dbReference>
<evidence type="ECO:0000313" key="4">
    <source>
        <dbReference type="Proteomes" id="UP000192656"/>
    </source>
</evidence>
<keyword evidence="3" id="KW-0808">Transferase</keyword>
<dbReference type="InterPro" id="IPR013216">
    <property type="entry name" value="Methyltransf_11"/>
</dbReference>